<accession>A0A5N6DD31</accession>
<dbReference type="Gene3D" id="1.10.510.10">
    <property type="entry name" value="Transferase(Phosphotransferase) domain 1"/>
    <property type="match status" value="1"/>
</dbReference>
<reference evidence="1 2" key="1">
    <citation type="submission" date="2019-04" db="EMBL/GenBank/DDBJ databases">
        <title>Fungal friends and foes A comparative genomics study of 23 Aspergillus species from section Flavi.</title>
        <authorList>
            <consortium name="DOE Joint Genome Institute"/>
            <person name="Kjaerbolling I."/>
            <person name="Vesth T.C."/>
            <person name="Frisvad J.C."/>
            <person name="Nybo J.L."/>
            <person name="Theobald S."/>
            <person name="Kildgaard S."/>
            <person name="Petersen T.I."/>
            <person name="Kuo A."/>
            <person name="Sato A."/>
            <person name="Lyhne E.K."/>
            <person name="Kogle M.E."/>
            <person name="Wiebenga A."/>
            <person name="Kun R.S."/>
            <person name="Lubbers R.J."/>
            <person name="Makela M.R."/>
            <person name="Barry K."/>
            <person name="Chovatia M."/>
            <person name="Clum A."/>
            <person name="Daum C."/>
            <person name="Haridas S."/>
            <person name="He G."/>
            <person name="LaButti K."/>
            <person name="Lipzen A."/>
            <person name="Mondo S."/>
            <person name="Pangilinan J."/>
            <person name="Riley R."/>
            <person name="Salamov A."/>
            <person name="Simmons B.A."/>
            <person name="Magnuson J.K."/>
            <person name="Henrissat B."/>
            <person name="Mortensen U.H."/>
            <person name="Larsen T.O."/>
            <person name="De vries R.P."/>
            <person name="Grigoriev I.V."/>
            <person name="Machida M."/>
            <person name="Baker S.E."/>
            <person name="Andersen M.R."/>
        </authorList>
    </citation>
    <scope>NUCLEOTIDE SEQUENCE [LARGE SCALE GENOMIC DNA]</scope>
    <source>
        <strain evidence="1 2">CBS 117618</strain>
    </source>
</reference>
<dbReference type="AlphaFoldDB" id="A0A5N6DD31"/>
<name>A0A5N6DD31_ASPPA</name>
<dbReference type="SUPFAM" id="SSF56112">
    <property type="entry name" value="Protein kinase-like (PK-like)"/>
    <property type="match status" value="1"/>
</dbReference>
<keyword evidence="2" id="KW-1185">Reference proteome</keyword>
<dbReference type="VEuPathDB" id="FungiDB:BDV34DRAFT_237187"/>
<evidence type="ECO:0000313" key="1">
    <source>
        <dbReference type="EMBL" id="KAB8202030.1"/>
    </source>
</evidence>
<dbReference type="InterPro" id="IPR011009">
    <property type="entry name" value="Kinase-like_dom_sf"/>
</dbReference>
<dbReference type="EMBL" id="ML735010">
    <property type="protein sequence ID" value="KAB8202030.1"/>
    <property type="molecule type" value="Genomic_DNA"/>
</dbReference>
<dbReference type="Proteomes" id="UP000326532">
    <property type="component" value="Unassembled WGS sequence"/>
</dbReference>
<organism evidence="1 2">
    <name type="scientific">Aspergillus parasiticus</name>
    <dbReference type="NCBI Taxonomy" id="5067"/>
    <lineage>
        <taxon>Eukaryota</taxon>
        <taxon>Fungi</taxon>
        <taxon>Dikarya</taxon>
        <taxon>Ascomycota</taxon>
        <taxon>Pezizomycotina</taxon>
        <taxon>Eurotiomycetes</taxon>
        <taxon>Eurotiomycetidae</taxon>
        <taxon>Eurotiales</taxon>
        <taxon>Aspergillaceae</taxon>
        <taxon>Aspergillus</taxon>
        <taxon>Aspergillus subgen. Circumdati</taxon>
    </lineage>
</organism>
<sequence length="255" mass="28724">MCMQDKIIQDVQDTSHLLTYLATFLLPRPGDSGDHRALKVLHKTSMATRMSAARQLLKALENIHRAGIMHRGDLSRSAKYKVLGRPLKEIIPVVKLWKQRELVGPLAMPENLRTEKFYLGDFVLAMKVDTPVTRKGNPPMKFCSPERLHGKHPTHDGVISDIVRSLGPVPEQWKGLCVYAGGGLDSWYDQSKKPDPDRNLASTIANFRPDADPVERGLIHSIMLKIFTCCPEKRLTATQLLQDPSFRALMEKYGC</sequence>
<evidence type="ECO:0000313" key="2">
    <source>
        <dbReference type="Proteomes" id="UP000326532"/>
    </source>
</evidence>
<protein>
    <recommendedName>
        <fullName evidence="3">Protein kinase domain-containing protein</fullName>
    </recommendedName>
</protein>
<gene>
    <name evidence="1" type="ORF">BDV34DRAFT_237187</name>
</gene>
<evidence type="ECO:0008006" key="3">
    <source>
        <dbReference type="Google" id="ProtNLM"/>
    </source>
</evidence>
<proteinExistence type="predicted"/>
<dbReference type="OMA" id="KGPSICT"/>